<gene>
    <name evidence="8" type="ORF">Cfor_09623</name>
</gene>
<feature type="domain" description="AB hydrolase-1" evidence="7">
    <location>
        <begin position="81"/>
        <end position="366"/>
    </location>
</feature>
<keyword evidence="9" id="KW-1185">Reference proteome</keyword>
<keyword evidence="2" id="KW-0732">Signal</keyword>
<dbReference type="Proteomes" id="UP000502823">
    <property type="component" value="Unassembled WGS sequence"/>
</dbReference>
<comment type="similarity">
    <text evidence="1">Belongs to the AB hydrolase superfamily. Lipase family.</text>
</comment>
<evidence type="ECO:0000256" key="4">
    <source>
        <dbReference type="ARBA" id="ARBA00023098"/>
    </source>
</evidence>
<dbReference type="InterPro" id="IPR025483">
    <property type="entry name" value="Lipase_euk"/>
</dbReference>
<dbReference type="GO" id="GO:0016788">
    <property type="term" value="F:hydrolase activity, acting on ester bonds"/>
    <property type="evidence" value="ECO:0007669"/>
    <property type="project" value="InterPro"/>
</dbReference>
<comment type="caution">
    <text evidence="8">The sequence shown here is derived from an EMBL/GenBank/DDBJ whole genome shotgun (WGS) entry which is preliminary data.</text>
</comment>
<dbReference type="Pfam" id="PF00561">
    <property type="entry name" value="Abhydrolase_1"/>
    <property type="match status" value="1"/>
</dbReference>
<proteinExistence type="inferred from homology"/>
<evidence type="ECO:0000256" key="5">
    <source>
        <dbReference type="ARBA" id="ARBA00023180"/>
    </source>
</evidence>
<dbReference type="PANTHER" id="PTHR11005">
    <property type="entry name" value="LYSOSOMAL ACID LIPASE-RELATED"/>
    <property type="match status" value="1"/>
</dbReference>
<dbReference type="GO" id="GO:0016042">
    <property type="term" value="P:lipid catabolic process"/>
    <property type="evidence" value="ECO:0007669"/>
    <property type="project" value="UniProtKB-KW"/>
</dbReference>
<feature type="active site" description="Nucleophile" evidence="6">
    <location>
        <position position="175"/>
    </location>
</feature>
<reference evidence="9" key="1">
    <citation type="submission" date="2020-01" db="EMBL/GenBank/DDBJ databases">
        <title>Draft genome sequence of the Termite Coptotermes fromosanus.</title>
        <authorList>
            <person name="Itakura S."/>
            <person name="Yosikawa Y."/>
            <person name="Umezawa K."/>
        </authorList>
    </citation>
    <scope>NUCLEOTIDE SEQUENCE [LARGE SCALE GENOMIC DNA]</scope>
</reference>
<organism evidence="8 9">
    <name type="scientific">Coptotermes formosanus</name>
    <name type="common">Formosan subterranean termite</name>
    <dbReference type="NCBI Taxonomy" id="36987"/>
    <lineage>
        <taxon>Eukaryota</taxon>
        <taxon>Metazoa</taxon>
        <taxon>Ecdysozoa</taxon>
        <taxon>Arthropoda</taxon>
        <taxon>Hexapoda</taxon>
        <taxon>Insecta</taxon>
        <taxon>Pterygota</taxon>
        <taxon>Neoptera</taxon>
        <taxon>Polyneoptera</taxon>
        <taxon>Dictyoptera</taxon>
        <taxon>Blattodea</taxon>
        <taxon>Blattoidea</taxon>
        <taxon>Termitoidae</taxon>
        <taxon>Rhinotermitidae</taxon>
        <taxon>Coptotermes</taxon>
    </lineage>
</organism>
<protein>
    <recommendedName>
        <fullName evidence="7">AB hydrolase-1 domain-containing protein</fullName>
    </recommendedName>
</protein>
<accession>A0A6L2PRU0</accession>
<evidence type="ECO:0000256" key="2">
    <source>
        <dbReference type="ARBA" id="ARBA00022729"/>
    </source>
</evidence>
<keyword evidence="5" id="KW-0325">Glycoprotein</keyword>
<dbReference type="Gene3D" id="3.40.50.1820">
    <property type="entry name" value="alpha/beta hydrolase"/>
    <property type="match status" value="1"/>
</dbReference>
<name>A0A6L2PRU0_COPFO</name>
<evidence type="ECO:0000256" key="3">
    <source>
        <dbReference type="ARBA" id="ARBA00022963"/>
    </source>
</evidence>
<dbReference type="InParanoid" id="A0A6L2PRU0"/>
<dbReference type="EMBL" id="BLKM01000529">
    <property type="protein sequence ID" value="GFG35136.1"/>
    <property type="molecule type" value="Genomic_DNA"/>
</dbReference>
<dbReference type="InterPro" id="IPR000073">
    <property type="entry name" value="AB_hydrolase_1"/>
</dbReference>
<dbReference type="OrthoDB" id="9974421at2759"/>
<evidence type="ECO:0000256" key="6">
    <source>
        <dbReference type="PIRSR" id="PIRSR000862-1"/>
    </source>
</evidence>
<keyword evidence="4" id="KW-0443">Lipid metabolism</keyword>
<dbReference type="InterPro" id="IPR029058">
    <property type="entry name" value="AB_hydrolase_fold"/>
</dbReference>
<feature type="active site" description="Charge relay system" evidence="6">
    <location>
        <position position="330"/>
    </location>
</feature>
<dbReference type="PIRSF" id="PIRSF000862">
    <property type="entry name" value="Steryl_ester_lip"/>
    <property type="match status" value="1"/>
</dbReference>
<evidence type="ECO:0000313" key="9">
    <source>
        <dbReference type="Proteomes" id="UP000502823"/>
    </source>
</evidence>
<dbReference type="SUPFAM" id="SSF53474">
    <property type="entry name" value="alpha/beta-Hydrolases"/>
    <property type="match status" value="1"/>
</dbReference>
<evidence type="ECO:0000313" key="8">
    <source>
        <dbReference type="EMBL" id="GFG35136.1"/>
    </source>
</evidence>
<feature type="non-terminal residue" evidence="8">
    <location>
        <position position="1"/>
    </location>
</feature>
<sequence>PELINRHGYPVESHTLVTEDGYELTLHRIPYSSKFYRHHNPSLNNPFNSNEVATESRLPEGVEAKPRGDRMDYAFDTRGKPAVFLQHGVLASSLDWVLTGPHKALGYKLSDAGYDVWMGNLRGTIYSARHKNFSNTEPEFWNYSWHEIGMYDLPAMVDYVLRVTGHSNLHFVGHSMGATIAVVMLSERPQYNDKLKITILLAPVIKLEHNTSIFRHSAPLWKALQVSKWSDTKCVSLCESGRTHAGTQQAIHSNLLSRFQTLLPVLFGHYPTQTSTKTLSHFLQGMNTGKFRKYDYGLEDNAVLYNHSEPSEYALDSINSPVAIFCGDSDPFTHAQDVSWLADQFPNLIGNFLVPSESFSHLSFLWATDVDEVLYDPMISLLDRYSKQL</sequence>
<keyword evidence="3" id="KW-0442">Lipid degradation</keyword>
<dbReference type="AlphaFoldDB" id="A0A6L2PRU0"/>
<evidence type="ECO:0000259" key="7">
    <source>
        <dbReference type="Pfam" id="PF00561"/>
    </source>
</evidence>
<feature type="active site" description="Charge relay system" evidence="6">
    <location>
        <position position="361"/>
    </location>
</feature>
<evidence type="ECO:0000256" key="1">
    <source>
        <dbReference type="ARBA" id="ARBA00010701"/>
    </source>
</evidence>